<name>A0AAU8A046_9BURK</name>
<keyword evidence="9 13" id="KW-1133">Transmembrane helix</keyword>
<keyword evidence="11 13" id="KW-0472">Membrane</keyword>
<keyword evidence="10" id="KW-0443">Lipid metabolism</keyword>
<keyword evidence="2" id="KW-0813">Transport</keyword>
<dbReference type="GO" id="GO:0009245">
    <property type="term" value="P:lipid A biosynthetic process"/>
    <property type="evidence" value="ECO:0007669"/>
    <property type="project" value="UniProtKB-KW"/>
</dbReference>
<dbReference type="InterPro" id="IPR000620">
    <property type="entry name" value="EamA_dom"/>
</dbReference>
<keyword evidence="6" id="KW-0441">Lipid A biosynthesis</keyword>
<feature type="transmembrane region" description="Helical" evidence="13">
    <location>
        <begin position="172"/>
        <end position="191"/>
    </location>
</feature>
<evidence type="ECO:0000256" key="4">
    <source>
        <dbReference type="ARBA" id="ARBA00022516"/>
    </source>
</evidence>
<evidence type="ECO:0000256" key="8">
    <source>
        <dbReference type="ARBA" id="ARBA00022985"/>
    </source>
</evidence>
<comment type="similarity">
    <text evidence="12">Belongs to the drug/metabolite transporter (DMT) superfamily. Small multidrug resistance (SMR) (TC 2.A.7.1) family.</text>
</comment>
<dbReference type="SUPFAM" id="SSF103481">
    <property type="entry name" value="Multidrug resistance efflux transporter EmrE"/>
    <property type="match status" value="2"/>
</dbReference>
<evidence type="ECO:0000259" key="14">
    <source>
        <dbReference type="Pfam" id="PF00892"/>
    </source>
</evidence>
<dbReference type="GO" id="GO:0022857">
    <property type="term" value="F:transmembrane transporter activity"/>
    <property type="evidence" value="ECO:0007669"/>
    <property type="project" value="InterPro"/>
</dbReference>
<evidence type="ECO:0000256" key="1">
    <source>
        <dbReference type="ARBA" id="ARBA00004651"/>
    </source>
</evidence>
<dbReference type="InterPro" id="IPR000390">
    <property type="entry name" value="Small_drug/metabolite_transptr"/>
</dbReference>
<keyword evidence="5" id="KW-0997">Cell inner membrane</keyword>
<proteinExistence type="inferred from homology"/>
<dbReference type="RefSeq" id="WP_353438023.1">
    <property type="nucleotide sequence ID" value="NZ_CP099959.1"/>
</dbReference>
<keyword evidence="3" id="KW-1003">Cell membrane</keyword>
<evidence type="ECO:0000256" key="2">
    <source>
        <dbReference type="ARBA" id="ARBA00022448"/>
    </source>
</evidence>
<keyword evidence="4" id="KW-0444">Lipid biosynthesis</keyword>
<feature type="transmembrane region" description="Helical" evidence="13">
    <location>
        <begin position="35"/>
        <end position="53"/>
    </location>
</feature>
<feature type="domain" description="EamA" evidence="14">
    <location>
        <begin position="142"/>
        <end position="279"/>
    </location>
</feature>
<feature type="transmembrane region" description="Helical" evidence="13">
    <location>
        <begin position="6"/>
        <end position="23"/>
    </location>
</feature>
<feature type="transmembrane region" description="Helical" evidence="13">
    <location>
        <begin position="59"/>
        <end position="75"/>
    </location>
</feature>
<evidence type="ECO:0000256" key="12">
    <source>
        <dbReference type="ARBA" id="ARBA00038032"/>
    </source>
</evidence>
<keyword evidence="8" id="KW-0448">Lipopolysaccharide biosynthesis</keyword>
<comment type="subcellular location">
    <subcellularLocation>
        <location evidence="1">Cell membrane</location>
        <topology evidence="1">Multi-pass membrane protein</topology>
    </subcellularLocation>
</comment>
<evidence type="ECO:0000313" key="15">
    <source>
        <dbReference type="EMBL" id="XCC57018.1"/>
    </source>
</evidence>
<evidence type="ECO:0000256" key="11">
    <source>
        <dbReference type="ARBA" id="ARBA00023136"/>
    </source>
</evidence>
<dbReference type="Gene3D" id="1.10.3730.20">
    <property type="match status" value="2"/>
</dbReference>
<feature type="transmembrane region" description="Helical" evidence="13">
    <location>
        <begin position="264"/>
        <end position="281"/>
    </location>
</feature>
<evidence type="ECO:0000256" key="10">
    <source>
        <dbReference type="ARBA" id="ARBA00023098"/>
    </source>
</evidence>
<dbReference type="EMBL" id="CP099959">
    <property type="protein sequence ID" value="XCC57018.1"/>
    <property type="molecule type" value="Genomic_DNA"/>
</dbReference>
<evidence type="ECO:0000256" key="13">
    <source>
        <dbReference type="SAM" id="Phobius"/>
    </source>
</evidence>
<feature type="transmembrane region" description="Helical" evidence="13">
    <location>
        <begin position="211"/>
        <end position="229"/>
    </location>
</feature>
<dbReference type="GO" id="GO:0005886">
    <property type="term" value="C:plasma membrane"/>
    <property type="evidence" value="ECO:0007669"/>
    <property type="project" value="UniProtKB-SubCell"/>
</dbReference>
<evidence type="ECO:0000256" key="5">
    <source>
        <dbReference type="ARBA" id="ARBA00022519"/>
    </source>
</evidence>
<evidence type="ECO:0000256" key="9">
    <source>
        <dbReference type="ARBA" id="ARBA00022989"/>
    </source>
</evidence>
<evidence type="ECO:0000256" key="3">
    <source>
        <dbReference type="ARBA" id="ARBA00022475"/>
    </source>
</evidence>
<evidence type="ECO:0000256" key="6">
    <source>
        <dbReference type="ARBA" id="ARBA00022556"/>
    </source>
</evidence>
<feature type="transmembrane region" description="Helical" evidence="13">
    <location>
        <begin position="113"/>
        <end position="133"/>
    </location>
</feature>
<protein>
    <submittedName>
        <fullName evidence="15">EamA family transporter</fullName>
    </submittedName>
</protein>
<gene>
    <name evidence="15" type="ORF">NKE59_05810</name>
</gene>
<organism evidence="15">
    <name type="scientific">Polynucleobacter sp. UK-FUSCHL-C3</name>
    <dbReference type="NCBI Taxonomy" id="2955208"/>
    <lineage>
        <taxon>Bacteria</taxon>
        <taxon>Pseudomonadati</taxon>
        <taxon>Pseudomonadota</taxon>
        <taxon>Betaproteobacteria</taxon>
        <taxon>Burkholderiales</taxon>
        <taxon>Burkholderiaceae</taxon>
        <taxon>Polynucleobacter</taxon>
    </lineage>
</organism>
<dbReference type="Pfam" id="PF00892">
    <property type="entry name" value="EamA"/>
    <property type="match status" value="1"/>
</dbReference>
<dbReference type="PANTHER" id="PTHR30561:SF1">
    <property type="entry name" value="MULTIDRUG TRANSPORTER EMRE"/>
    <property type="match status" value="1"/>
</dbReference>
<feature type="transmembrane region" description="Helical" evidence="13">
    <location>
        <begin position="87"/>
        <end position="107"/>
    </location>
</feature>
<keyword evidence="7 13" id="KW-0812">Transmembrane</keyword>
<dbReference type="AlphaFoldDB" id="A0AAU8A046"/>
<dbReference type="InterPro" id="IPR037185">
    <property type="entry name" value="EmrE-like"/>
</dbReference>
<feature type="transmembrane region" description="Helical" evidence="13">
    <location>
        <begin position="235"/>
        <end position="257"/>
    </location>
</feature>
<sequence length="283" mass="31704">MNTTIFLVVLFGALLHAFWNTQIKLSPDKPLETSLMNLTGSILVLPALIIFGIPDQSVWPYIAVSLALHIIYYYSLANAYQWGEMSLTYPIMRGVAPLILLVLSIILNEDSFTLYQTTAIFFIGFGLIFLSTVSQKNQNLIKAISFSLLNALVIALYTIVDGLGVRASQNPFSYIAMLLFIDGFLYSIIIFNQRLRSIKAIRQYSIKRWPFFLSSAIATISSYGIALWAMTVAPIGVVAALRELSVLFVFLIAIFFLKEQFGKYKWIGVLLIFAGVILIKLES</sequence>
<reference evidence="15" key="1">
    <citation type="submission" date="2022-06" db="EMBL/GenBank/DDBJ databases">
        <title>New Polynucleobacter species.</title>
        <authorList>
            <person name="Hahn M.W."/>
        </authorList>
    </citation>
    <scope>NUCLEOTIDE SEQUENCE</scope>
    <source>
        <strain evidence="15">UK-FUSCHL-C3</strain>
    </source>
</reference>
<dbReference type="PANTHER" id="PTHR30561">
    <property type="entry name" value="SMR FAMILY PROTON-DEPENDENT DRUG EFFLUX TRANSPORTER SUGE"/>
    <property type="match status" value="1"/>
</dbReference>
<accession>A0AAU8A046</accession>
<dbReference type="GO" id="GO:0009103">
    <property type="term" value="P:lipopolysaccharide biosynthetic process"/>
    <property type="evidence" value="ECO:0007669"/>
    <property type="project" value="UniProtKB-KW"/>
</dbReference>
<evidence type="ECO:0000256" key="7">
    <source>
        <dbReference type="ARBA" id="ARBA00022692"/>
    </source>
</evidence>
<feature type="transmembrane region" description="Helical" evidence="13">
    <location>
        <begin position="140"/>
        <end position="160"/>
    </location>
</feature>